<evidence type="ECO:0000256" key="3">
    <source>
        <dbReference type="ARBA" id="ARBA00023027"/>
    </source>
</evidence>
<evidence type="ECO:0000313" key="8">
    <source>
        <dbReference type="Proteomes" id="UP000306102"/>
    </source>
</evidence>
<dbReference type="Gene3D" id="3.40.605.10">
    <property type="entry name" value="Aldehyde Dehydrogenase, Chain A, domain 1"/>
    <property type="match status" value="2"/>
</dbReference>
<evidence type="ECO:0000256" key="5">
    <source>
        <dbReference type="RuleBase" id="RU003345"/>
    </source>
</evidence>
<dbReference type="SUPFAM" id="SSF53720">
    <property type="entry name" value="ALDH-like"/>
    <property type="match status" value="1"/>
</dbReference>
<dbReference type="PROSITE" id="PS00687">
    <property type="entry name" value="ALDEHYDE_DEHYDR_GLU"/>
    <property type="match status" value="1"/>
</dbReference>
<dbReference type="PANTHER" id="PTHR11699">
    <property type="entry name" value="ALDEHYDE DEHYDROGENASE-RELATED"/>
    <property type="match status" value="1"/>
</dbReference>
<dbReference type="STRING" id="542762.A0A4S4CZK0"/>
<keyword evidence="2 5" id="KW-0560">Oxidoreductase</keyword>
<dbReference type="Proteomes" id="UP000306102">
    <property type="component" value="Unassembled WGS sequence"/>
</dbReference>
<evidence type="ECO:0000313" key="7">
    <source>
        <dbReference type="EMBL" id="THF95168.1"/>
    </source>
</evidence>
<dbReference type="FunFam" id="3.40.605.10:FF:000001">
    <property type="entry name" value="Aldehyde dehydrogenase 1"/>
    <property type="match status" value="1"/>
</dbReference>
<evidence type="ECO:0000259" key="6">
    <source>
        <dbReference type="Pfam" id="PF00171"/>
    </source>
</evidence>
<proteinExistence type="inferred from homology"/>
<dbReference type="Pfam" id="PF00171">
    <property type="entry name" value="Aldedh"/>
    <property type="match status" value="1"/>
</dbReference>
<dbReference type="AlphaFoldDB" id="A0A4S4CZK0"/>
<keyword evidence="8" id="KW-1185">Reference proteome</keyword>
<dbReference type="InterPro" id="IPR016162">
    <property type="entry name" value="Ald_DH_N"/>
</dbReference>
<evidence type="ECO:0000256" key="1">
    <source>
        <dbReference type="ARBA" id="ARBA00009986"/>
    </source>
</evidence>
<evidence type="ECO:0000256" key="2">
    <source>
        <dbReference type="ARBA" id="ARBA00023002"/>
    </source>
</evidence>
<sequence length="407" mass="44194">MYRQLLFSYIYVNATCLLKCLLLLRRLCTSCVPSVFCTEWCDQARGRIMMKFADLIDENAEELAALDTIDAGKLFSLGKSPDIALSSGILRYYAGAADKIHGETLKMSGELQAYTLREPIGVVGHIIPWNFPSSIFFMNVSPALASGCTMVVKPAEQTPLSALYYAHLAKQAGIPNGVLNVITGFGPTAGAAIASHMDIDKVSFTGSTEVGRLVMQAAATSNLKHISLELGGKSPLIIFDDADVDKAADLALVDKTQYDRILSYIEHGKREGATLLTGGKPWGEKGYYIEPTIFTDVKDSMLIARDEIFGPVMSLMKTIDEAITSANATRYGLAAGILTNNLNVANTVSRSIRAGIIWINCYFAIDGDCPFGGYKMSGFGRNLGMDALDKYLQVKSVVTPIYNSPWL</sequence>
<dbReference type="InterPro" id="IPR016161">
    <property type="entry name" value="Ald_DH/histidinol_DH"/>
</dbReference>
<dbReference type="FunFam" id="3.40.309.10:FF:000065">
    <property type="entry name" value="Aldehyde dehydrogenase3"/>
    <property type="match status" value="1"/>
</dbReference>
<dbReference type="InterPro" id="IPR015590">
    <property type="entry name" value="Aldehyde_DH_dom"/>
</dbReference>
<comment type="caution">
    <text evidence="7">The sequence shown here is derived from an EMBL/GenBank/DDBJ whole genome shotgun (WGS) entry which is preliminary data.</text>
</comment>
<dbReference type="Gene3D" id="3.40.309.10">
    <property type="entry name" value="Aldehyde Dehydrogenase, Chain A, domain 2"/>
    <property type="match status" value="2"/>
</dbReference>
<dbReference type="GO" id="GO:0016620">
    <property type="term" value="F:oxidoreductase activity, acting on the aldehyde or oxo group of donors, NAD or NADP as acceptor"/>
    <property type="evidence" value="ECO:0007669"/>
    <property type="project" value="InterPro"/>
</dbReference>
<dbReference type="InterPro" id="IPR029510">
    <property type="entry name" value="Ald_DH_CS_GLU"/>
</dbReference>
<feature type="domain" description="Aldehyde dehydrogenase" evidence="6">
    <location>
        <begin position="43"/>
        <end position="251"/>
    </location>
</feature>
<gene>
    <name evidence="7" type="ORF">TEA_007078</name>
</gene>
<protein>
    <recommendedName>
        <fullName evidence="6">Aldehyde dehydrogenase domain-containing protein</fullName>
    </recommendedName>
</protein>
<accession>A0A4S4CZK0</accession>
<keyword evidence="3" id="KW-0520">NAD</keyword>
<dbReference type="FunFam" id="3.40.605.10:FF:000026">
    <property type="entry name" value="Aldehyde dehydrogenase, putative"/>
    <property type="match status" value="1"/>
</dbReference>
<comment type="similarity">
    <text evidence="1 5">Belongs to the aldehyde dehydrogenase family.</text>
</comment>
<dbReference type="InterPro" id="IPR016163">
    <property type="entry name" value="Ald_DH_C"/>
</dbReference>
<reference evidence="7 8" key="1">
    <citation type="journal article" date="2018" name="Proc. Natl. Acad. Sci. U.S.A.">
        <title>Draft genome sequence of Camellia sinensis var. sinensis provides insights into the evolution of the tea genome and tea quality.</title>
        <authorList>
            <person name="Wei C."/>
            <person name="Yang H."/>
            <person name="Wang S."/>
            <person name="Zhao J."/>
            <person name="Liu C."/>
            <person name="Gao L."/>
            <person name="Xia E."/>
            <person name="Lu Y."/>
            <person name="Tai Y."/>
            <person name="She G."/>
            <person name="Sun J."/>
            <person name="Cao H."/>
            <person name="Tong W."/>
            <person name="Gao Q."/>
            <person name="Li Y."/>
            <person name="Deng W."/>
            <person name="Jiang X."/>
            <person name="Wang W."/>
            <person name="Chen Q."/>
            <person name="Zhang S."/>
            <person name="Li H."/>
            <person name="Wu J."/>
            <person name="Wang P."/>
            <person name="Li P."/>
            <person name="Shi C."/>
            <person name="Zheng F."/>
            <person name="Jian J."/>
            <person name="Huang B."/>
            <person name="Shan D."/>
            <person name="Shi M."/>
            <person name="Fang C."/>
            <person name="Yue Y."/>
            <person name="Li F."/>
            <person name="Li D."/>
            <person name="Wei S."/>
            <person name="Han B."/>
            <person name="Jiang C."/>
            <person name="Yin Y."/>
            <person name="Xia T."/>
            <person name="Zhang Z."/>
            <person name="Bennetzen J.L."/>
            <person name="Zhao S."/>
            <person name="Wan X."/>
        </authorList>
    </citation>
    <scope>NUCLEOTIDE SEQUENCE [LARGE SCALE GENOMIC DNA]</scope>
    <source>
        <strain evidence="8">cv. Shuchazao</strain>
        <tissue evidence="7">Leaf</tissue>
    </source>
</reference>
<organism evidence="7 8">
    <name type="scientific">Camellia sinensis var. sinensis</name>
    <name type="common">China tea</name>
    <dbReference type="NCBI Taxonomy" id="542762"/>
    <lineage>
        <taxon>Eukaryota</taxon>
        <taxon>Viridiplantae</taxon>
        <taxon>Streptophyta</taxon>
        <taxon>Embryophyta</taxon>
        <taxon>Tracheophyta</taxon>
        <taxon>Spermatophyta</taxon>
        <taxon>Magnoliopsida</taxon>
        <taxon>eudicotyledons</taxon>
        <taxon>Gunneridae</taxon>
        <taxon>Pentapetalae</taxon>
        <taxon>asterids</taxon>
        <taxon>Ericales</taxon>
        <taxon>Theaceae</taxon>
        <taxon>Camellia</taxon>
    </lineage>
</organism>
<dbReference type="EMBL" id="SDRB02013339">
    <property type="protein sequence ID" value="THF95168.1"/>
    <property type="molecule type" value="Genomic_DNA"/>
</dbReference>
<name>A0A4S4CZK0_CAMSN</name>
<feature type="active site" evidence="4">
    <location>
        <position position="229"/>
    </location>
</feature>
<evidence type="ECO:0000256" key="4">
    <source>
        <dbReference type="PROSITE-ProRule" id="PRU10007"/>
    </source>
</evidence>